<feature type="compositionally biased region" description="Low complexity" evidence="1">
    <location>
        <begin position="130"/>
        <end position="150"/>
    </location>
</feature>
<name>A0A2Z5JIR5_STRAR</name>
<feature type="compositionally biased region" description="Low complexity" evidence="1">
    <location>
        <begin position="189"/>
        <end position="205"/>
    </location>
</feature>
<dbReference type="InterPro" id="IPR045794">
    <property type="entry name" value="Trypco1"/>
</dbReference>
<accession>A0A2Z5JIR5</accession>
<evidence type="ECO:0000259" key="2">
    <source>
        <dbReference type="Pfam" id="PF19493"/>
    </source>
</evidence>
<dbReference type="KEGG" id="sata:C5746_27980"/>
<reference evidence="3 4" key="1">
    <citation type="journal article" date="2018" name="Front. Microbiol.">
        <title>Genome Sequencing of Streptomyces atratus SCSIOZH16 and Activation Production of Nocardamine via Metabolic Engineering.</title>
        <authorList>
            <person name="Li Y."/>
            <person name="Zhang C."/>
            <person name="Liu C."/>
            <person name="Ju J."/>
            <person name="Ma J."/>
        </authorList>
    </citation>
    <scope>NUCLEOTIDE SEQUENCE [LARGE SCALE GENOMIC DNA]</scope>
    <source>
        <strain evidence="3 4">SCSIO_ZH16</strain>
    </source>
</reference>
<evidence type="ECO:0000313" key="3">
    <source>
        <dbReference type="EMBL" id="AXE80142.1"/>
    </source>
</evidence>
<feature type="domain" description="Trypsin-co-occurring" evidence="2">
    <location>
        <begin position="11"/>
        <end position="115"/>
    </location>
</feature>
<sequence>MADGGARITRIEMPDGTPVWARISGAEELTKPARGPAFTDIGYGDFAEQVQARVESLQAVVTSVARSLAEPLRAVRPDEVSVEFGIELTAKAGKVVGLLADGEAKGGIKVTLTWSGGGPPADPTIPAQTGARGAGQTPPQAAASPATQAAPPMPPPPSSPPGHPPAPTAPPAAVPGASAGNPDAGASTGAPAHPDGPGPDAGSRS</sequence>
<dbReference type="AlphaFoldDB" id="A0A2Z5JIR5"/>
<dbReference type="Proteomes" id="UP000252698">
    <property type="component" value="Chromosome"/>
</dbReference>
<dbReference type="GeneID" id="95522242"/>
<organism evidence="3 4">
    <name type="scientific">Streptomyces atratus</name>
    <dbReference type="NCBI Taxonomy" id="1893"/>
    <lineage>
        <taxon>Bacteria</taxon>
        <taxon>Bacillati</taxon>
        <taxon>Actinomycetota</taxon>
        <taxon>Actinomycetes</taxon>
        <taxon>Kitasatosporales</taxon>
        <taxon>Streptomycetaceae</taxon>
        <taxon>Streptomyces</taxon>
    </lineage>
</organism>
<proteinExistence type="predicted"/>
<feature type="compositionally biased region" description="Pro residues" evidence="1">
    <location>
        <begin position="151"/>
        <end position="173"/>
    </location>
</feature>
<dbReference type="Pfam" id="PF19493">
    <property type="entry name" value="Trypco1"/>
    <property type="match status" value="1"/>
</dbReference>
<evidence type="ECO:0000313" key="4">
    <source>
        <dbReference type="Proteomes" id="UP000252698"/>
    </source>
</evidence>
<dbReference type="NCBIfam" id="NF041216">
    <property type="entry name" value="CU044_2847_fam"/>
    <property type="match status" value="1"/>
</dbReference>
<feature type="region of interest" description="Disordered" evidence="1">
    <location>
        <begin position="111"/>
        <end position="205"/>
    </location>
</feature>
<evidence type="ECO:0000256" key="1">
    <source>
        <dbReference type="SAM" id="MobiDB-lite"/>
    </source>
</evidence>
<dbReference type="EMBL" id="CP027306">
    <property type="protein sequence ID" value="AXE80142.1"/>
    <property type="molecule type" value="Genomic_DNA"/>
</dbReference>
<gene>
    <name evidence="3" type="ORF">C5746_27980</name>
</gene>
<protein>
    <recommendedName>
        <fullName evidence="2">Trypsin-co-occurring domain-containing protein</fullName>
    </recommendedName>
</protein>
<dbReference type="RefSeq" id="WP_114246601.1">
    <property type="nucleotide sequence ID" value="NZ_CP027306.1"/>
</dbReference>